<dbReference type="Gene3D" id="2.60.120.1440">
    <property type="match status" value="1"/>
</dbReference>
<sequence>MSKERIQHLLQLYAANQASREEVEELFAWLKKQEGDDALKKFIFDTAGKEAHSATLPEKDWDRIWQSVESGITSANTSAKIVRPYWSRVSRGGIAAAVLLLVMAGSAWFYFSRPKPTSAPVVSAVTIKKDIAPGGNKALLTLADGTTIVLDTVQTGLLALQGQTKIIKQNTAQLIYNSPATSEQKAGEVLYNRVTTPHGGQFQLMLPDGTNVWLNAGSSLCFPATFSTSKRMVQLTGEAYFEVASLTPPGGSKKVPFIVKIGTSSGAQGEIEVLGTHFNVNAYDDEEAIKTTLLEGKVKVVKRETVPQGGSKEESGILKPGEQAVLSRAHSPLTIHHSPNVQQVMAWKNGYFRFKETGIRELMRQVERWYNVEVEFKTDRTDQYYTGVVSRSQNISALLQTLELTGTVHFQIDNHAAKGKQGKIIVLP</sequence>
<dbReference type="InterPro" id="IPR012373">
    <property type="entry name" value="Ferrdict_sens_TM"/>
</dbReference>
<evidence type="ECO:0000259" key="2">
    <source>
        <dbReference type="Pfam" id="PF04773"/>
    </source>
</evidence>
<dbReference type="AlphaFoldDB" id="A0A4S8HDL1"/>
<dbReference type="InterPro" id="IPR006860">
    <property type="entry name" value="FecR"/>
</dbReference>
<evidence type="ECO:0000313" key="5">
    <source>
        <dbReference type="Proteomes" id="UP000306918"/>
    </source>
</evidence>
<gene>
    <name evidence="4" type="ORF">FAM09_26665</name>
</gene>
<protein>
    <submittedName>
        <fullName evidence="4">FecR family protein</fullName>
    </submittedName>
</protein>
<dbReference type="Proteomes" id="UP000306918">
    <property type="component" value="Unassembled WGS sequence"/>
</dbReference>
<keyword evidence="1" id="KW-0472">Membrane</keyword>
<name>A0A4S8HDL1_9BACT</name>
<organism evidence="4 5">
    <name type="scientific">Niastella caeni</name>
    <dbReference type="NCBI Taxonomy" id="2569763"/>
    <lineage>
        <taxon>Bacteria</taxon>
        <taxon>Pseudomonadati</taxon>
        <taxon>Bacteroidota</taxon>
        <taxon>Chitinophagia</taxon>
        <taxon>Chitinophagales</taxon>
        <taxon>Chitinophagaceae</taxon>
        <taxon>Niastella</taxon>
    </lineage>
</organism>
<dbReference type="EMBL" id="STFF01000010">
    <property type="protein sequence ID" value="THU33027.1"/>
    <property type="molecule type" value="Genomic_DNA"/>
</dbReference>
<evidence type="ECO:0000259" key="3">
    <source>
        <dbReference type="Pfam" id="PF16344"/>
    </source>
</evidence>
<comment type="caution">
    <text evidence="4">The sequence shown here is derived from an EMBL/GenBank/DDBJ whole genome shotgun (WGS) entry which is preliminary data.</text>
</comment>
<dbReference type="Pfam" id="PF04773">
    <property type="entry name" value="FecR"/>
    <property type="match status" value="1"/>
</dbReference>
<dbReference type="RefSeq" id="WP_136580217.1">
    <property type="nucleotide sequence ID" value="NZ_STFF01000010.1"/>
</dbReference>
<dbReference type="GO" id="GO:0016989">
    <property type="term" value="F:sigma factor antagonist activity"/>
    <property type="evidence" value="ECO:0007669"/>
    <property type="project" value="TreeGrafter"/>
</dbReference>
<proteinExistence type="predicted"/>
<feature type="transmembrane region" description="Helical" evidence="1">
    <location>
        <begin position="93"/>
        <end position="111"/>
    </location>
</feature>
<evidence type="ECO:0000256" key="1">
    <source>
        <dbReference type="SAM" id="Phobius"/>
    </source>
</evidence>
<feature type="domain" description="FecR protein" evidence="2">
    <location>
        <begin position="193"/>
        <end position="299"/>
    </location>
</feature>
<dbReference type="PANTHER" id="PTHR30273">
    <property type="entry name" value="PERIPLASMIC SIGNAL SENSOR AND SIGMA FACTOR ACTIVATOR FECR-RELATED"/>
    <property type="match status" value="1"/>
</dbReference>
<evidence type="ECO:0000313" key="4">
    <source>
        <dbReference type="EMBL" id="THU33027.1"/>
    </source>
</evidence>
<dbReference type="Gene3D" id="3.55.50.30">
    <property type="match status" value="1"/>
</dbReference>
<accession>A0A4S8HDL1</accession>
<dbReference type="Pfam" id="PF16344">
    <property type="entry name" value="FecR_C"/>
    <property type="match status" value="1"/>
</dbReference>
<dbReference type="PANTHER" id="PTHR30273:SF2">
    <property type="entry name" value="PROTEIN FECR"/>
    <property type="match status" value="1"/>
</dbReference>
<keyword evidence="1" id="KW-0812">Transmembrane</keyword>
<feature type="domain" description="Protein FecR C-terminal" evidence="3">
    <location>
        <begin position="351"/>
        <end position="414"/>
    </location>
</feature>
<dbReference type="InterPro" id="IPR032508">
    <property type="entry name" value="FecR_C"/>
</dbReference>
<keyword evidence="1" id="KW-1133">Transmembrane helix</keyword>
<dbReference type="OrthoDB" id="629393at2"/>
<reference evidence="4 5" key="1">
    <citation type="submission" date="2019-04" db="EMBL/GenBank/DDBJ databases">
        <title>Niastella caeni sp. nov., isolated from activated sludge.</title>
        <authorList>
            <person name="Sheng M."/>
        </authorList>
    </citation>
    <scope>NUCLEOTIDE SEQUENCE [LARGE SCALE GENOMIC DNA]</scope>
    <source>
        <strain evidence="4 5">HX-2-15</strain>
    </source>
</reference>
<keyword evidence="5" id="KW-1185">Reference proteome</keyword>